<evidence type="ECO:0000313" key="3">
    <source>
        <dbReference type="Proteomes" id="UP000886520"/>
    </source>
</evidence>
<gene>
    <name evidence="2" type="ORF">GOP47_0001372</name>
</gene>
<dbReference type="GO" id="GO:0008017">
    <property type="term" value="F:microtubule binding"/>
    <property type="evidence" value="ECO:0007669"/>
    <property type="project" value="InterPro"/>
</dbReference>
<keyword evidence="3" id="KW-1185">Reference proteome</keyword>
<dbReference type="EMBL" id="JABFUD020000003">
    <property type="protein sequence ID" value="KAI5081629.1"/>
    <property type="molecule type" value="Genomic_DNA"/>
</dbReference>
<reference evidence="2" key="1">
    <citation type="submission" date="2021-01" db="EMBL/GenBank/DDBJ databases">
        <title>Adiantum capillus-veneris genome.</title>
        <authorList>
            <person name="Fang Y."/>
            <person name="Liao Q."/>
        </authorList>
    </citation>
    <scope>NUCLEOTIDE SEQUENCE</scope>
    <source>
        <strain evidence="2">H3</strain>
        <tissue evidence="2">Leaf</tissue>
    </source>
</reference>
<dbReference type="SUPFAM" id="SSF140612">
    <property type="entry name" value="EB1 dimerisation domain-like"/>
    <property type="match status" value="1"/>
</dbReference>
<name>A0A9D4V888_ADICA</name>
<protein>
    <submittedName>
        <fullName evidence="2">Uncharacterized protein</fullName>
    </submittedName>
</protein>
<dbReference type="AlphaFoldDB" id="A0A9D4V888"/>
<feature type="compositionally biased region" description="Polar residues" evidence="1">
    <location>
        <begin position="27"/>
        <end position="37"/>
    </location>
</feature>
<proteinExistence type="predicted"/>
<dbReference type="OrthoDB" id="1925843at2759"/>
<dbReference type="InterPro" id="IPR036133">
    <property type="entry name" value="EB1_C_sf"/>
</dbReference>
<dbReference type="Proteomes" id="UP000886520">
    <property type="component" value="Chromosome 2"/>
</dbReference>
<evidence type="ECO:0000256" key="1">
    <source>
        <dbReference type="SAM" id="MobiDB-lite"/>
    </source>
</evidence>
<organism evidence="2 3">
    <name type="scientific">Adiantum capillus-veneris</name>
    <name type="common">Maidenhair fern</name>
    <dbReference type="NCBI Taxonomy" id="13818"/>
    <lineage>
        <taxon>Eukaryota</taxon>
        <taxon>Viridiplantae</taxon>
        <taxon>Streptophyta</taxon>
        <taxon>Embryophyta</taxon>
        <taxon>Tracheophyta</taxon>
        <taxon>Polypodiopsida</taxon>
        <taxon>Polypodiidae</taxon>
        <taxon>Polypodiales</taxon>
        <taxon>Pteridineae</taxon>
        <taxon>Pteridaceae</taxon>
        <taxon>Vittarioideae</taxon>
        <taxon>Adiantum</taxon>
    </lineage>
</organism>
<accession>A0A9D4V888</accession>
<sequence length="176" mass="19952">MGTRAKAPGSTTQQHTSKTRERYEPSDLNSSSENDTSPFEGPPVHTNLLDAGNSDSDVWENLRDIFQDIDAHGGGETKENLRKPIMKLRRLVEMHTKLRAKELTLEKIYMGLRIEREWYLRKLQAIEASIGPPSSQVHSAGGIHPRVSPSFSFTNAIRTILYEDNEDYTLVGSKWR</sequence>
<comment type="caution">
    <text evidence="2">The sequence shown here is derived from an EMBL/GenBank/DDBJ whole genome shotgun (WGS) entry which is preliminary data.</text>
</comment>
<evidence type="ECO:0000313" key="2">
    <source>
        <dbReference type="EMBL" id="KAI5081629.1"/>
    </source>
</evidence>
<feature type="region of interest" description="Disordered" evidence="1">
    <location>
        <begin position="1"/>
        <end position="52"/>
    </location>
</feature>